<dbReference type="GO" id="GO:0004519">
    <property type="term" value="F:endonuclease activity"/>
    <property type="evidence" value="ECO:0007669"/>
    <property type="project" value="UniProtKB-KW"/>
</dbReference>
<keyword evidence="4" id="KW-0540">Nuclease</keyword>
<feature type="domain" description="DDE Tnp4" evidence="3">
    <location>
        <begin position="49"/>
        <end position="135"/>
    </location>
</feature>
<evidence type="ECO:0000259" key="3">
    <source>
        <dbReference type="Pfam" id="PF13359"/>
    </source>
</evidence>
<dbReference type="InterPro" id="IPR027806">
    <property type="entry name" value="HARBI1_dom"/>
</dbReference>
<name>A0A1I7CXW5_9ACTN</name>
<keyword evidence="5" id="KW-1185">Reference proteome</keyword>
<dbReference type="AlphaFoldDB" id="A0A1I7CXW5"/>
<evidence type="ECO:0000256" key="2">
    <source>
        <dbReference type="ARBA" id="ARBA00022723"/>
    </source>
</evidence>
<keyword evidence="4" id="KW-0255">Endonuclease</keyword>
<gene>
    <name evidence="4" type="ORF">SAMN05660657_05028</name>
</gene>
<dbReference type="Pfam" id="PF13359">
    <property type="entry name" value="DDE_Tnp_4"/>
    <property type="match status" value="1"/>
</dbReference>
<evidence type="ECO:0000313" key="5">
    <source>
        <dbReference type="Proteomes" id="UP000199546"/>
    </source>
</evidence>
<sequence length="148" mass="15742">MPRSTITRAVGEFRPLLAERGCTVEGGVRLRTLADVITHLGATGRVGLLDATMVRVRRPAAHRAGRYRFVSGKARVNTVKALVLTDPAGRLLFCGQPRPGSVHDLTQVRQAGLVELLTLILGVILLADAGYQGLSTQTAGAVLTPRPV</sequence>
<comment type="cofactor">
    <cofactor evidence="1">
        <name>a divalent metal cation</name>
        <dbReference type="ChEBI" id="CHEBI:60240"/>
    </cofactor>
</comment>
<dbReference type="EMBL" id="FPBA01000028">
    <property type="protein sequence ID" value="SFU04254.1"/>
    <property type="molecule type" value="Genomic_DNA"/>
</dbReference>
<organism evidence="4 5">
    <name type="scientific">Geodermatophilus amargosae</name>
    <dbReference type="NCBI Taxonomy" id="1296565"/>
    <lineage>
        <taxon>Bacteria</taxon>
        <taxon>Bacillati</taxon>
        <taxon>Actinomycetota</taxon>
        <taxon>Actinomycetes</taxon>
        <taxon>Geodermatophilales</taxon>
        <taxon>Geodermatophilaceae</taxon>
        <taxon>Geodermatophilus</taxon>
    </lineage>
</organism>
<evidence type="ECO:0000256" key="1">
    <source>
        <dbReference type="ARBA" id="ARBA00001968"/>
    </source>
</evidence>
<keyword evidence="4" id="KW-0378">Hydrolase</keyword>
<dbReference type="GO" id="GO:0046872">
    <property type="term" value="F:metal ion binding"/>
    <property type="evidence" value="ECO:0007669"/>
    <property type="project" value="UniProtKB-KW"/>
</dbReference>
<protein>
    <submittedName>
        <fullName evidence="4">DDE superfamily endonuclease</fullName>
    </submittedName>
</protein>
<dbReference type="Proteomes" id="UP000199546">
    <property type="component" value="Unassembled WGS sequence"/>
</dbReference>
<keyword evidence="2" id="KW-0479">Metal-binding</keyword>
<proteinExistence type="predicted"/>
<evidence type="ECO:0000313" key="4">
    <source>
        <dbReference type="EMBL" id="SFU04254.1"/>
    </source>
</evidence>
<accession>A0A1I7CXW5</accession>
<reference evidence="5" key="1">
    <citation type="submission" date="2016-10" db="EMBL/GenBank/DDBJ databases">
        <authorList>
            <person name="Varghese N."/>
            <person name="Submissions S."/>
        </authorList>
    </citation>
    <scope>NUCLEOTIDE SEQUENCE [LARGE SCALE GENOMIC DNA]</scope>
    <source>
        <strain evidence="5">DSM 46136</strain>
    </source>
</reference>